<evidence type="ECO:0000313" key="4">
    <source>
        <dbReference type="Proteomes" id="UP001161247"/>
    </source>
</evidence>
<dbReference type="AlphaFoldDB" id="A0AAV1EGI8"/>
<evidence type="ECO:0000256" key="1">
    <source>
        <dbReference type="SAM" id="Phobius"/>
    </source>
</evidence>
<dbReference type="PANTHER" id="PTHR33390">
    <property type="entry name" value="STRESS UP-REGULATED NOD 19 PROTEIN"/>
    <property type="match status" value="1"/>
</dbReference>
<feature type="signal peptide" evidence="2">
    <location>
        <begin position="1"/>
        <end position="24"/>
    </location>
</feature>
<dbReference type="PANTHER" id="PTHR33390:SF1">
    <property type="entry name" value="STRESS UP-REGULATED NOD 19 PROTEIN"/>
    <property type="match status" value="1"/>
</dbReference>
<organism evidence="3 4">
    <name type="scientific">Oldenlandia corymbosa var. corymbosa</name>
    <dbReference type="NCBI Taxonomy" id="529605"/>
    <lineage>
        <taxon>Eukaryota</taxon>
        <taxon>Viridiplantae</taxon>
        <taxon>Streptophyta</taxon>
        <taxon>Embryophyta</taxon>
        <taxon>Tracheophyta</taxon>
        <taxon>Spermatophyta</taxon>
        <taxon>Magnoliopsida</taxon>
        <taxon>eudicotyledons</taxon>
        <taxon>Gunneridae</taxon>
        <taxon>Pentapetalae</taxon>
        <taxon>asterids</taxon>
        <taxon>lamiids</taxon>
        <taxon>Gentianales</taxon>
        <taxon>Rubiaceae</taxon>
        <taxon>Rubioideae</taxon>
        <taxon>Spermacoceae</taxon>
        <taxon>Hedyotis-Oldenlandia complex</taxon>
        <taxon>Oldenlandia</taxon>
    </lineage>
</organism>
<evidence type="ECO:0000313" key="3">
    <source>
        <dbReference type="EMBL" id="CAI9118865.1"/>
    </source>
</evidence>
<keyword evidence="1" id="KW-1133">Transmembrane helix</keyword>
<dbReference type="InterPro" id="IPR011692">
    <property type="entry name" value="Stress_up-reg_Nod19"/>
</dbReference>
<evidence type="ECO:0000256" key="2">
    <source>
        <dbReference type="SAM" id="SignalP"/>
    </source>
</evidence>
<protein>
    <submittedName>
        <fullName evidence="3">OLC1v1020492C1</fullName>
    </submittedName>
</protein>
<feature type="transmembrane region" description="Helical" evidence="1">
    <location>
        <begin position="430"/>
        <end position="447"/>
    </location>
</feature>
<sequence length="471" mass="51463">MPNGLKGWLTFLAIIMLSVGTCQSSVADEMEENGVKKAVYLSPRFELEPGSVCNKFYYDIGFPKGHIAVKSFDAEVIDEAGNSVPLHETYLHHWLVVNYYQRQGGTDKPDTKAGGNDGLCSNALPQFFGLGSETRKTNTYVPDPYGMEFGNPAKIPSGYEERWILNVHAIDTRGAHDELGCTECRCDLYNVTMDETGSVLDPNYAGGLRCCYDNTRCRVKEGFQGAKRGLFMKYIVTYVDWHSSIVPVRVYIFDVTDEWRKSVDDDDSTGSNSSRHDCRIEYNVESCAHADENSSCIDTKSVSIILPTGGVMVYGVAHQHTGGIGSALYGQDGRVLCSSSPIYGQGTEPGNEAGYIVGMSTCYPPPGSVKISDRETLTVVSNYNSAQGHTGVMGLFYILVADFNSSSTVNISSQVQLVRLQAKMLTPPRISGMALLVIATVGIAAAAHQRRKQRENISGYDNIVDSFIVGN</sequence>
<keyword evidence="1" id="KW-0812">Transmembrane</keyword>
<reference evidence="3" key="1">
    <citation type="submission" date="2023-03" db="EMBL/GenBank/DDBJ databases">
        <authorList>
            <person name="Julca I."/>
        </authorList>
    </citation>
    <scope>NUCLEOTIDE SEQUENCE</scope>
</reference>
<keyword evidence="2" id="KW-0732">Signal</keyword>
<dbReference type="EMBL" id="OX459126">
    <property type="protein sequence ID" value="CAI9118865.1"/>
    <property type="molecule type" value="Genomic_DNA"/>
</dbReference>
<accession>A0AAV1EGI8</accession>
<gene>
    <name evidence="3" type="ORF">OLC1_LOCUS24640</name>
</gene>
<name>A0AAV1EGI8_OLDCO</name>
<keyword evidence="4" id="KW-1185">Reference proteome</keyword>
<dbReference type="Pfam" id="PF07712">
    <property type="entry name" value="SURNod19"/>
    <property type="match status" value="1"/>
</dbReference>
<keyword evidence="1" id="KW-0472">Membrane</keyword>
<proteinExistence type="predicted"/>
<feature type="chain" id="PRO_5043987469" evidence="2">
    <location>
        <begin position="25"/>
        <end position="471"/>
    </location>
</feature>
<dbReference type="Proteomes" id="UP001161247">
    <property type="component" value="Chromosome 9"/>
</dbReference>